<dbReference type="PANTHER" id="PTHR37450">
    <property type="entry name" value="CIPC PROTEIN"/>
    <property type="match status" value="1"/>
</dbReference>
<gene>
    <name evidence="1" type="ORF">JVT61DRAFT_882</name>
</gene>
<dbReference type="AlphaFoldDB" id="A0A8I2YRK1"/>
<dbReference type="Pfam" id="PF12585">
    <property type="entry name" value="DUF3759"/>
    <property type="match status" value="1"/>
</dbReference>
<name>A0A8I2YRK1_9AGAM</name>
<dbReference type="PANTHER" id="PTHR37450:SF1">
    <property type="entry name" value="CIPC PROTEIN"/>
    <property type="match status" value="1"/>
</dbReference>
<protein>
    <recommendedName>
        <fullName evidence="3">CipC1 protein</fullName>
    </recommendedName>
</protein>
<sequence length="99" mass="10843">MTKDSEAYDEVVNAPHKAKLSHELLAAAASYEATKLWEDHQKKNGKEVSHDKAKKFLAAAAGTFITRMVETKGVDAFEAHKAKKHAAEHGGYTEAGYDN</sequence>
<evidence type="ECO:0000313" key="2">
    <source>
        <dbReference type="Proteomes" id="UP000683000"/>
    </source>
</evidence>
<dbReference type="InterPro" id="IPR022234">
    <property type="entry name" value="DUF3759"/>
</dbReference>
<proteinExistence type="predicted"/>
<dbReference type="OrthoDB" id="9895617at2759"/>
<comment type="caution">
    <text evidence="1">The sequence shown here is derived from an EMBL/GenBank/DDBJ whole genome shotgun (WGS) entry which is preliminary data.</text>
</comment>
<keyword evidence="2" id="KW-1185">Reference proteome</keyword>
<organism evidence="1 2">
    <name type="scientific">Boletus reticuloceps</name>
    <dbReference type="NCBI Taxonomy" id="495285"/>
    <lineage>
        <taxon>Eukaryota</taxon>
        <taxon>Fungi</taxon>
        <taxon>Dikarya</taxon>
        <taxon>Basidiomycota</taxon>
        <taxon>Agaricomycotina</taxon>
        <taxon>Agaricomycetes</taxon>
        <taxon>Agaricomycetidae</taxon>
        <taxon>Boletales</taxon>
        <taxon>Boletineae</taxon>
        <taxon>Boletaceae</taxon>
        <taxon>Boletoideae</taxon>
        <taxon>Boletus</taxon>
    </lineage>
</organism>
<accession>A0A8I2YRK1</accession>
<evidence type="ECO:0000313" key="1">
    <source>
        <dbReference type="EMBL" id="KAG6376856.1"/>
    </source>
</evidence>
<reference evidence="1" key="1">
    <citation type="submission" date="2021-03" db="EMBL/GenBank/DDBJ databases">
        <title>Evolutionary innovations through gain and loss of genes in the ectomycorrhizal Boletales.</title>
        <authorList>
            <person name="Wu G."/>
            <person name="Miyauchi S."/>
            <person name="Morin E."/>
            <person name="Yang Z.-L."/>
            <person name="Xu J."/>
            <person name="Martin F.M."/>
        </authorList>
    </citation>
    <scope>NUCLEOTIDE SEQUENCE</scope>
    <source>
        <strain evidence="1">BR01</strain>
    </source>
</reference>
<evidence type="ECO:0008006" key="3">
    <source>
        <dbReference type="Google" id="ProtNLM"/>
    </source>
</evidence>
<dbReference type="EMBL" id="JAGFBS010000010">
    <property type="protein sequence ID" value="KAG6376856.1"/>
    <property type="molecule type" value="Genomic_DNA"/>
</dbReference>
<dbReference type="Proteomes" id="UP000683000">
    <property type="component" value="Unassembled WGS sequence"/>
</dbReference>